<evidence type="ECO:0000313" key="2">
    <source>
        <dbReference type="Proteomes" id="UP000245768"/>
    </source>
</evidence>
<reference evidence="1 2" key="1">
    <citation type="journal article" date="2018" name="Mol. Biol. Evol.">
        <title>Broad Genomic Sampling Reveals a Smut Pathogenic Ancestry of the Fungal Clade Ustilaginomycotina.</title>
        <authorList>
            <person name="Kijpornyongpan T."/>
            <person name="Mondo S.J."/>
            <person name="Barry K."/>
            <person name="Sandor L."/>
            <person name="Lee J."/>
            <person name="Lipzen A."/>
            <person name="Pangilinan J."/>
            <person name="LaButti K."/>
            <person name="Hainaut M."/>
            <person name="Henrissat B."/>
            <person name="Grigoriev I.V."/>
            <person name="Spatafora J.W."/>
            <person name="Aime M.C."/>
        </authorList>
    </citation>
    <scope>NUCLEOTIDE SEQUENCE [LARGE SCALE GENOMIC DNA]</scope>
    <source>
        <strain evidence="1 2">MCA 4198</strain>
    </source>
</reference>
<dbReference type="Proteomes" id="UP000245768">
    <property type="component" value="Unassembled WGS sequence"/>
</dbReference>
<dbReference type="GeneID" id="37040196"/>
<evidence type="ECO:0008006" key="3">
    <source>
        <dbReference type="Google" id="ProtNLM"/>
    </source>
</evidence>
<gene>
    <name evidence="1" type="ORF">FA10DRAFT_177996</name>
</gene>
<dbReference type="EMBL" id="KZ819639">
    <property type="protein sequence ID" value="PWN87849.1"/>
    <property type="molecule type" value="Genomic_DNA"/>
</dbReference>
<proteinExistence type="predicted"/>
<evidence type="ECO:0000313" key="1">
    <source>
        <dbReference type="EMBL" id="PWN87849.1"/>
    </source>
</evidence>
<dbReference type="RefSeq" id="XP_025375047.1">
    <property type="nucleotide sequence ID" value="XM_025518280.1"/>
</dbReference>
<organism evidence="1 2">
    <name type="scientific">Acaromyces ingoldii</name>
    <dbReference type="NCBI Taxonomy" id="215250"/>
    <lineage>
        <taxon>Eukaryota</taxon>
        <taxon>Fungi</taxon>
        <taxon>Dikarya</taxon>
        <taxon>Basidiomycota</taxon>
        <taxon>Ustilaginomycotina</taxon>
        <taxon>Exobasidiomycetes</taxon>
        <taxon>Exobasidiales</taxon>
        <taxon>Cryptobasidiaceae</taxon>
        <taxon>Acaromyces</taxon>
    </lineage>
</organism>
<accession>A0A316YF52</accession>
<name>A0A316YF52_9BASI</name>
<dbReference type="AlphaFoldDB" id="A0A316YF52"/>
<dbReference type="InParanoid" id="A0A316YF52"/>
<protein>
    <recommendedName>
        <fullName evidence="3">Transcription factor IIIC 90kDa subunit N-terminal domain-containing protein</fullName>
    </recommendedName>
</protein>
<sequence length="249" mass="27783">MPDYLAAMEKRFIDARWAPVDSGPGHSPLVAVLTTKLEVHLYNAQASAFTGPWKHLGDLRGYEPSAREIFSIAWLPSDEEHQADKGPSTQCILVAATRSGEVCLFRFETNDGVLSLPYFERIKLCDEPIRALVSEPRWVHDGRHRMRINIAAATSASVFAASLVRNSIQTQSGLQVERVTEVGEDNVVGLIKWEGPYLLWTTPGQVHMHNRDYDGKKSWSACLRSSREEYGNPLLPATGTRLVRTPLSL</sequence>
<keyword evidence="2" id="KW-1185">Reference proteome</keyword>